<dbReference type="GO" id="GO:0046933">
    <property type="term" value="F:proton-transporting ATP synthase activity, rotational mechanism"/>
    <property type="evidence" value="ECO:0007669"/>
    <property type="project" value="UniProtKB-UniRule"/>
</dbReference>
<evidence type="ECO:0000256" key="4">
    <source>
        <dbReference type="ARBA" id="ARBA00023065"/>
    </source>
</evidence>
<keyword evidence="6 7" id="KW-0066">ATP synthesis</keyword>
<gene>
    <name evidence="7" type="primary">atpH</name>
    <name evidence="8" type="ORF">A2519_05615</name>
</gene>
<dbReference type="PRINTS" id="PR00125">
    <property type="entry name" value="ATPASEDELTA"/>
</dbReference>
<evidence type="ECO:0000256" key="7">
    <source>
        <dbReference type="HAMAP-Rule" id="MF_01416"/>
    </source>
</evidence>
<evidence type="ECO:0000256" key="3">
    <source>
        <dbReference type="ARBA" id="ARBA00022781"/>
    </source>
</evidence>
<accession>A0A1F7F5Q6</accession>
<dbReference type="NCBIfam" id="TIGR01145">
    <property type="entry name" value="ATP_synt_delta"/>
    <property type="match status" value="1"/>
</dbReference>
<organism evidence="8 9">
    <name type="scientific">Candidatus Raymondbacteria bacterium RIFOXYD12_FULL_49_13</name>
    <dbReference type="NCBI Taxonomy" id="1817890"/>
    <lineage>
        <taxon>Bacteria</taxon>
        <taxon>Raymondiibacteriota</taxon>
    </lineage>
</organism>
<evidence type="ECO:0000256" key="5">
    <source>
        <dbReference type="ARBA" id="ARBA00023136"/>
    </source>
</evidence>
<comment type="function">
    <text evidence="7">This protein is part of the stalk that links CF(0) to CF(1). It either transmits conformational changes from CF(0) to CF(1) or is implicated in proton conduction.</text>
</comment>
<dbReference type="GO" id="GO:0045259">
    <property type="term" value="C:proton-transporting ATP synthase complex"/>
    <property type="evidence" value="ECO:0007669"/>
    <property type="project" value="UniProtKB-KW"/>
</dbReference>
<keyword evidence="3 7" id="KW-0375">Hydrogen ion transport</keyword>
<dbReference type="Gene3D" id="1.10.520.20">
    <property type="entry name" value="N-terminal domain of the delta subunit of the F1F0-ATP synthase"/>
    <property type="match status" value="1"/>
</dbReference>
<keyword evidence="5 7" id="KW-0472">Membrane</keyword>
<dbReference type="Pfam" id="PF00213">
    <property type="entry name" value="OSCP"/>
    <property type="match status" value="1"/>
</dbReference>
<comment type="subcellular location">
    <subcellularLocation>
        <location evidence="7">Cell membrane</location>
        <topology evidence="7">Peripheral membrane protein</topology>
    </subcellularLocation>
    <subcellularLocation>
        <location evidence="1">Membrane</location>
    </subcellularLocation>
</comment>
<dbReference type="EMBL" id="MFYX01000116">
    <property type="protein sequence ID" value="OGK01918.1"/>
    <property type="molecule type" value="Genomic_DNA"/>
</dbReference>
<keyword evidence="7" id="KW-0139">CF(1)</keyword>
<evidence type="ECO:0000313" key="8">
    <source>
        <dbReference type="EMBL" id="OGK01918.1"/>
    </source>
</evidence>
<comment type="function">
    <text evidence="7">F(1)F(0) ATP synthase produces ATP from ADP in the presence of a proton or sodium gradient. F-type ATPases consist of two structural domains, F(1) containing the extramembraneous catalytic core and F(0) containing the membrane proton channel, linked together by a central stalk and a peripheral stalk. During catalysis, ATP synthesis in the catalytic domain of F(1) is coupled via a rotary mechanism of the central stalk subunits to proton translocation.</text>
</comment>
<keyword evidence="4 7" id="KW-0406">Ion transport</keyword>
<reference evidence="8 9" key="1">
    <citation type="journal article" date="2016" name="Nat. Commun.">
        <title>Thousands of microbial genomes shed light on interconnected biogeochemical processes in an aquifer system.</title>
        <authorList>
            <person name="Anantharaman K."/>
            <person name="Brown C.T."/>
            <person name="Hug L.A."/>
            <person name="Sharon I."/>
            <person name="Castelle C.J."/>
            <person name="Probst A.J."/>
            <person name="Thomas B.C."/>
            <person name="Singh A."/>
            <person name="Wilkins M.J."/>
            <person name="Karaoz U."/>
            <person name="Brodie E.L."/>
            <person name="Williams K.H."/>
            <person name="Hubbard S.S."/>
            <person name="Banfield J.F."/>
        </authorList>
    </citation>
    <scope>NUCLEOTIDE SEQUENCE [LARGE SCALE GENOMIC DNA]</scope>
</reference>
<comment type="caution">
    <text evidence="8">The sequence shown here is derived from an EMBL/GenBank/DDBJ whole genome shotgun (WGS) entry which is preliminary data.</text>
</comment>
<evidence type="ECO:0000256" key="6">
    <source>
        <dbReference type="ARBA" id="ARBA00023310"/>
    </source>
</evidence>
<evidence type="ECO:0000313" key="9">
    <source>
        <dbReference type="Proteomes" id="UP000179243"/>
    </source>
</evidence>
<proteinExistence type="inferred from homology"/>
<dbReference type="HAMAP" id="MF_01416">
    <property type="entry name" value="ATP_synth_delta_bact"/>
    <property type="match status" value="1"/>
</dbReference>
<dbReference type="PANTHER" id="PTHR11910">
    <property type="entry name" value="ATP SYNTHASE DELTA CHAIN"/>
    <property type="match status" value="1"/>
</dbReference>
<sequence>MSEWVVAKRYATAFFQLALEQKVRDQAVRDIQSIYDCCRGSVELRQALANPVIPHAVKRNVVSELFAGSLSPLTDSFIRFLGYRDRINILPLICEKFIVIEKEERGFVNAKLFTAKAVPADLIGMLVKGLNRKFGKSFEIEANVEPELQGGFKLWIQDKIYDCSIQNQLERLKQKMVG</sequence>
<evidence type="ECO:0000256" key="1">
    <source>
        <dbReference type="ARBA" id="ARBA00004370"/>
    </source>
</evidence>
<dbReference type="InterPro" id="IPR000711">
    <property type="entry name" value="ATPase_OSCP/dsu"/>
</dbReference>
<name>A0A1F7F5Q6_UNCRA</name>
<protein>
    <recommendedName>
        <fullName evidence="7">ATP synthase subunit delta</fullName>
    </recommendedName>
    <alternativeName>
        <fullName evidence="7">ATP synthase F(1) sector subunit delta</fullName>
    </alternativeName>
    <alternativeName>
        <fullName evidence="7">F-type ATPase subunit delta</fullName>
        <shortName evidence="7">F-ATPase subunit delta</shortName>
    </alternativeName>
</protein>
<dbReference type="Proteomes" id="UP000179243">
    <property type="component" value="Unassembled WGS sequence"/>
</dbReference>
<keyword evidence="2 7" id="KW-0813">Transport</keyword>
<dbReference type="SUPFAM" id="SSF47928">
    <property type="entry name" value="N-terminal domain of the delta subunit of the F1F0-ATP synthase"/>
    <property type="match status" value="1"/>
</dbReference>
<keyword evidence="7" id="KW-1003">Cell membrane</keyword>
<comment type="similarity">
    <text evidence="7">Belongs to the ATPase delta chain family.</text>
</comment>
<dbReference type="InterPro" id="IPR026015">
    <property type="entry name" value="ATP_synth_OSCP/delta_N_sf"/>
</dbReference>
<evidence type="ECO:0000256" key="2">
    <source>
        <dbReference type="ARBA" id="ARBA00022448"/>
    </source>
</evidence>
<dbReference type="GO" id="GO:0005886">
    <property type="term" value="C:plasma membrane"/>
    <property type="evidence" value="ECO:0007669"/>
    <property type="project" value="UniProtKB-SubCell"/>
</dbReference>
<dbReference type="AlphaFoldDB" id="A0A1F7F5Q6"/>